<keyword evidence="1" id="KW-0732">Signal</keyword>
<feature type="signal peptide" evidence="1">
    <location>
        <begin position="1"/>
        <end position="38"/>
    </location>
</feature>
<dbReference type="AlphaFoldDB" id="A0A7K0CRQ9"/>
<comment type="caution">
    <text evidence="2">The sequence shown here is derived from an EMBL/GenBank/DDBJ whole genome shotgun (WGS) entry which is preliminary data.</text>
</comment>
<gene>
    <name evidence="2" type="ORF">SRB5_62250</name>
</gene>
<keyword evidence="3" id="KW-1185">Reference proteome</keyword>
<protein>
    <submittedName>
        <fullName evidence="2">Uncharacterized protein</fullName>
    </submittedName>
</protein>
<evidence type="ECO:0000313" key="3">
    <source>
        <dbReference type="Proteomes" id="UP000466345"/>
    </source>
</evidence>
<dbReference type="EMBL" id="WEGJ01000043">
    <property type="protein sequence ID" value="MQY16033.1"/>
    <property type="molecule type" value="Genomic_DNA"/>
</dbReference>
<evidence type="ECO:0000256" key="1">
    <source>
        <dbReference type="SAM" id="SignalP"/>
    </source>
</evidence>
<organism evidence="2 3">
    <name type="scientific">Streptomyces smaragdinus</name>
    <dbReference type="NCBI Taxonomy" id="2585196"/>
    <lineage>
        <taxon>Bacteria</taxon>
        <taxon>Bacillati</taxon>
        <taxon>Actinomycetota</taxon>
        <taxon>Actinomycetes</taxon>
        <taxon>Kitasatosporales</taxon>
        <taxon>Streptomycetaceae</taxon>
        <taxon>Streptomyces</taxon>
    </lineage>
</organism>
<reference evidence="2 3" key="1">
    <citation type="submission" date="2019-10" db="EMBL/GenBank/DDBJ databases">
        <title>Streptomyces smaragdinus sp. nov. and Streptomyces fabii sp. nov., isolated from the gut of fungus growing-termite Macrotermes natalensis.</title>
        <authorList>
            <person name="Schwitalla J."/>
            <person name="Benndorf R."/>
            <person name="Martin K."/>
            <person name="De Beer W."/>
            <person name="Kaster A.-K."/>
            <person name="Vollmers J."/>
            <person name="Poulsen M."/>
            <person name="Beemelmanns C."/>
        </authorList>
    </citation>
    <scope>NUCLEOTIDE SEQUENCE [LARGE SCALE GENOMIC DNA]</scope>
    <source>
        <strain evidence="2 3">RB5</strain>
    </source>
</reference>
<name>A0A7K0CRQ9_9ACTN</name>
<dbReference type="RefSeq" id="WP_228390580.1">
    <property type="nucleotide sequence ID" value="NZ_WEGJ01000043.1"/>
</dbReference>
<accession>A0A7K0CRQ9</accession>
<dbReference type="Proteomes" id="UP000466345">
    <property type="component" value="Unassembled WGS sequence"/>
</dbReference>
<proteinExistence type="predicted"/>
<evidence type="ECO:0000313" key="2">
    <source>
        <dbReference type="EMBL" id="MQY16033.1"/>
    </source>
</evidence>
<sequence length="212" mass="21901">MKRMRATLTGRGRAVVRAMMGVCAAAGLVVLGAGPASAAPVPLDYPITGVTHLAGTDSDLNLGPGTLKMNVDLNAGTITGNTIIPPATGSFKTFDLLPVTATTEFVETEPTTGTISTTGQVNTTSKIKLRITSLKILGIPQLIGPWCETEVPATINLQSQPGFSPFLGGDMAGTYTIPKFEHCLLLTPVINLLIPSDGNTISLTLGRAQAGS</sequence>
<feature type="chain" id="PRO_5029796652" evidence="1">
    <location>
        <begin position="39"/>
        <end position="212"/>
    </location>
</feature>